<dbReference type="Proteomes" id="UP001266995">
    <property type="component" value="Unassembled WGS sequence"/>
</dbReference>
<dbReference type="InterPro" id="IPR007345">
    <property type="entry name" value="Polysacch_pyruvyl_Trfase"/>
</dbReference>
<gene>
    <name evidence="2" type="ORF">RO785_03220</name>
</gene>
<dbReference type="EMBL" id="JAVSNH010000001">
    <property type="protein sequence ID" value="MDT4509988.1"/>
    <property type="molecule type" value="Genomic_DNA"/>
</dbReference>
<comment type="caution">
    <text evidence="2">The sequence shown here is derived from an EMBL/GenBank/DDBJ whole genome shotgun (WGS) entry which is preliminary data.</text>
</comment>
<evidence type="ECO:0000313" key="2">
    <source>
        <dbReference type="EMBL" id="MDT4509988.1"/>
    </source>
</evidence>
<dbReference type="EC" id="2.4.-.-" evidence="2"/>
<feature type="domain" description="Polysaccharide pyruvyl transferase" evidence="1">
    <location>
        <begin position="13"/>
        <end position="317"/>
    </location>
</feature>
<proteinExistence type="predicted"/>
<keyword evidence="2" id="KW-0808">Transferase</keyword>
<evidence type="ECO:0000259" key="1">
    <source>
        <dbReference type="Pfam" id="PF04230"/>
    </source>
</evidence>
<dbReference type="GO" id="GO:0016757">
    <property type="term" value="F:glycosyltransferase activity"/>
    <property type="evidence" value="ECO:0007669"/>
    <property type="project" value="UniProtKB-KW"/>
</dbReference>
<keyword evidence="2" id="KW-0328">Glycosyltransferase</keyword>
<dbReference type="Pfam" id="PF04230">
    <property type="entry name" value="PS_pyruv_trans"/>
    <property type="match status" value="1"/>
</dbReference>
<protein>
    <submittedName>
        <fullName evidence="2">Polysaccharide pyruvyl transferase family protein</fullName>
        <ecNumber evidence="2">2.4.-.-</ecNumber>
    </submittedName>
</protein>
<dbReference type="AlphaFoldDB" id="A0AAW8VCG4"/>
<organism evidence="2 3">
    <name type="scientific">Bacteroides cellulosilyticus</name>
    <dbReference type="NCBI Taxonomy" id="246787"/>
    <lineage>
        <taxon>Bacteria</taxon>
        <taxon>Pseudomonadati</taxon>
        <taxon>Bacteroidota</taxon>
        <taxon>Bacteroidia</taxon>
        <taxon>Bacteroidales</taxon>
        <taxon>Bacteroidaceae</taxon>
        <taxon>Bacteroides</taxon>
    </lineage>
</organism>
<reference evidence="2" key="1">
    <citation type="submission" date="2023-08" db="EMBL/GenBank/DDBJ databases">
        <title>Reintroducing virulent viruses to syntetic microbiomes.</title>
        <authorList>
            <person name="Wilde J."/>
            <person name="Boyes R."/>
            <person name="Robinson A.V."/>
            <person name="Daisley B.A."/>
            <person name="Allen-Vercoe E."/>
        </authorList>
    </citation>
    <scope>NUCLEOTIDE SEQUENCE</scope>
    <source>
        <strain evidence="2">225I_12FAA</strain>
    </source>
</reference>
<evidence type="ECO:0000313" key="3">
    <source>
        <dbReference type="Proteomes" id="UP001266995"/>
    </source>
</evidence>
<sequence>MKIGIITVHNGQNYGASLQAYALVKKLRNMGFDAYLVDYRTKKIEERLSSYRRKEKYNSFSNILKNLRSECSELLFDTSEYLKLVTERFEEFHQLILDVNSGEYHACDEMRILNKEYDAFICGSDQIWNPNITDLDDSFFLRFADESSKRVAYAPSLGMRSDSVSKEMEGELKEKLQHIQYLSIREENNKNLIERLTERYCQTVLDPVLLLEKDGWQDLLNSADNVCPREPYAFYYPVIEQPELEKFAMQESRKRGWKLVNPRLVPKYAKVKGYTEVPKSIVGPAEFLKLLVESEAVFTNSFHATVFSSIYGKELYIIPLKGRHLSRNNRIFEYLKKIKLADVEIGNDCSLVHVEKRHFETVELVLERERKRSLEYLLDALS</sequence>
<dbReference type="RefSeq" id="WP_195511537.1">
    <property type="nucleotide sequence ID" value="NZ_JADMQL010000007.1"/>
</dbReference>
<accession>A0AAW8VCG4</accession>
<name>A0AAW8VCG4_9BACE</name>